<keyword evidence="2" id="KW-1185">Reference proteome</keyword>
<dbReference type="EMBL" id="BPLR01014566">
    <property type="protein sequence ID" value="GIY69670.1"/>
    <property type="molecule type" value="Genomic_DNA"/>
</dbReference>
<protein>
    <submittedName>
        <fullName evidence="1">Uncharacterized protein</fullName>
    </submittedName>
</protein>
<evidence type="ECO:0000313" key="2">
    <source>
        <dbReference type="Proteomes" id="UP001054945"/>
    </source>
</evidence>
<organism evidence="1 2">
    <name type="scientific">Caerostris extrusa</name>
    <name type="common">Bark spider</name>
    <name type="synonym">Caerostris bankana</name>
    <dbReference type="NCBI Taxonomy" id="172846"/>
    <lineage>
        <taxon>Eukaryota</taxon>
        <taxon>Metazoa</taxon>
        <taxon>Ecdysozoa</taxon>
        <taxon>Arthropoda</taxon>
        <taxon>Chelicerata</taxon>
        <taxon>Arachnida</taxon>
        <taxon>Araneae</taxon>
        <taxon>Araneomorphae</taxon>
        <taxon>Entelegynae</taxon>
        <taxon>Araneoidea</taxon>
        <taxon>Araneidae</taxon>
        <taxon>Caerostris</taxon>
    </lineage>
</organism>
<accession>A0AAV4VH88</accession>
<evidence type="ECO:0000313" key="1">
    <source>
        <dbReference type="EMBL" id="GIY69670.1"/>
    </source>
</evidence>
<sequence>MHKTTLVSCDSMHPTGFPLITCIRLDSVSNGSNACTHLPMIELLPLNVNKKPASPGCWQNNEEQTVSLVKKPLVHPAVDGRNHHCIESE</sequence>
<dbReference type="Proteomes" id="UP001054945">
    <property type="component" value="Unassembled WGS sequence"/>
</dbReference>
<gene>
    <name evidence="1" type="ORF">CEXT_770471</name>
</gene>
<dbReference type="AlphaFoldDB" id="A0AAV4VH88"/>
<name>A0AAV4VH88_CAEEX</name>
<reference evidence="1 2" key="1">
    <citation type="submission" date="2021-06" db="EMBL/GenBank/DDBJ databases">
        <title>Caerostris extrusa draft genome.</title>
        <authorList>
            <person name="Kono N."/>
            <person name="Arakawa K."/>
        </authorList>
    </citation>
    <scope>NUCLEOTIDE SEQUENCE [LARGE SCALE GENOMIC DNA]</scope>
</reference>
<comment type="caution">
    <text evidence="1">The sequence shown here is derived from an EMBL/GenBank/DDBJ whole genome shotgun (WGS) entry which is preliminary data.</text>
</comment>
<proteinExistence type="predicted"/>